<name>A0ABR9RYF1_9BURK</name>
<accession>A0ABR9RYF1</accession>
<feature type="chain" id="PRO_5046147865" evidence="1">
    <location>
        <begin position="22"/>
        <end position="110"/>
    </location>
</feature>
<dbReference type="RefSeq" id="WP_193674879.1">
    <property type="nucleotide sequence ID" value="NZ_JADDIV010000001.1"/>
</dbReference>
<keyword evidence="1" id="KW-0732">Signal</keyword>
<gene>
    <name evidence="2" type="ORF">IM787_01600</name>
</gene>
<evidence type="ECO:0000313" key="2">
    <source>
        <dbReference type="EMBL" id="MBE7366251.1"/>
    </source>
</evidence>
<comment type="caution">
    <text evidence="2">The sequence shown here is derived from an EMBL/GenBank/DDBJ whole genome shotgun (WGS) entry which is preliminary data.</text>
</comment>
<feature type="signal peptide" evidence="1">
    <location>
        <begin position="1"/>
        <end position="21"/>
    </location>
</feature>
<organism evidence="2 3">
    <name type="scientific">Ramlibacter pallidus</name>
    <dbReference type="NCBI Taxonomy" id="2780087"/>
    <lineage>
        <taxon>Bacteria</taxon>
        <taxon>Pseudomonadati</taxon>
        <taxon>Pseudomonadota</taxon>
        <taxon>Betaproteobacteria</taxon>
        <taxon>Burkholderiales</taxon>
        <taxon>Comamonadaceae</taxon>
        <taxon>Ramlibacter</taxon>
    </lineage>
</organism>
<protein>
    <submittedName>
        <fullName evidence="2">Uncharacterized protein</fullName>
    </submittedName>
</protein>
<dbReference type="Proteomes" id="UP000806285">
    <property type="component" value="Unassembled WGS sequence"/>
</dbReference>
<dbReference type="EMBL" id="JADDIV010000001">
    <property type="protein sequence ID" value="MBE7366251.1"/>
    <property type="molecule type" value="Genomic_DNA"/>
</dbReference>
<evidence type="ECO:0000256" key="1">
    <source>
        <dbReference type="SAM" id="SignalP"/>
    </source>
</evidence>
<proteinExistence type="predicted"/>
<evidence type="ECO:0000313" key="3">
    <source>
        <dbReference type="Proteomes" id="UP000806285"/>
    </source>
</evidence>
<sequence>MQKQHIGWALAALVVSAPAFAQTHVQSAGGVAVSSGTGVVVTPGVATASATPAATVAVMPSATVPGAVVAQAATSESVNGNTRTVTTRYWVNVPAGVERDADFQRWQRLR</sequence>
<keyword evidence="3" id="KW-1185">Reference proteome</keyword>
<reference evidence="2 3" key="1">
    <citation type="submission" date="2020-10" db="EMBL/GenBank/DDBJ databases">
        <title>Ramlibacter sp. HM2 16S ribosomal RNA gene Genome sequencing and assembly.</title>
        <authorList>
            <person name="Kang M."/>
        </authorList>
    </citation>
    <scope>NUCLEOTIDE SEQUENCE [LARGE SCALE GENOMIC DNA]</scope>
    <source>
        <strain evidence="2 3">HM2</strain>
    </source>
</reference>